<dbReference type="STRING" id="1610491.AAV94_11750"/>
<evidence type="ECO:0000313" key="4">
    <source>
        <dbReference type="Proteomes" id="UP000050580"/>
    </source>
</evidence>
<keyword evidence="4" id="KW-1185">Reference proteome</keyword>
<organism evidence="3 4">
    <name type="scientific">Lampropedia cohaerens</name>
    <dbReference type="NCBI Taxonomy" id="1610491"/>
    <lineage>
        <taxon>Bacteria</taxon>
        <taxon>Pseudomonadati</taxon>
        <taxon>Pseudomonadota</taxon>
        <taxon>Betaproteobacteria</taxon>
        <taxon>Burkholderiales</taxon>
        <taxon>Comamonadaceae</taxon>
        <taxon>Lampropedia</taxon>
    </lineage>
</organism>
<dbReference type="Proteomes" id="UP000050580">
    <property type="component" value="Unassembled WGS sequence"/>
</dbReference>
<evidence type="ECO:0000313" key="3">
    <source>
        <dbReference type="EMBL" id="KKW67189.1"/>
    </source>
</evidence>
<dbReference type="InterPro" id="IPR029063">
    <property type="entry name" value="SAM-dependent_MTases_sf"/>
</dbReference>
<dbReference type="InterPro" id="IPR007213">
    <property type="entry name" value="Ppm1/Ppm2/Tcmp"/>
</dbReference>
<gene>
    <name evidence="3" type="ORF">AAV94_11750</name>
</gene>
<dbReference type="GO" id="GO:0032259">
    <property type="term" value="P:methylation"/>
    <property type="evidence" value="ECO:0007669"/>
    <property type="project" value="UniProtKB-KW"/>
</dbReference>
<dbReference type="Gene3D" id="3.40.50.150">
    <property type="entry name" value="Vaccinia Virus protein VP39"/>
    <property type="match status" value="1"/>
</dbReference>
<evidence type="ECO:0000256" key="2">
    <source>
        <dbReference type="ARBA" id="ARBA00022679"/>
    </source>
</evidence>
<protein>
    <recommendedName>
        <fullName evidence="5">Methyltransferase</fullName>
    </recommendedName>
</protein>
<name>A0A0U1PXE9_9BURK</name>
<dbReference type="GO" id="GO:0008168">
    <property type="term" value="F:methyltransferase activity"/>
    <property type="evidence" value="ECO:0007669"/>
    <property type="project" value="UniProtKB-KW"/>
</dbReference>
<sequence>MRRQHMADHLDVHGVSETMLWTLYNRASESLRDDAFFHDRDAERIFEALDYPFERHFGAADSSHAARALAFDAVLSAWLAKHPDGTVVELGCGLETQCLRLDNGQVRWLAVDMPQAMALRERFITPHARLHHWRGDACALQWMDAVDAAGPVFVSAQGLLMYLHPDQVRALLQGVAARFAQLEVMFDVVPPWVALLTQSPAGLWKTAHYRVPPMHWGINASALPGRLRQWLGPQWEVHWIDYPPCRGLPAWYSQWAMAWPWSRELLPGMAHLQRRLR</sequence>
<keyword evidence="1" id="KW-0489">Methyltransferase</keyword>
<dbReference type="PANTHER" id="PTHR43619">
    <property type="entry name" value="S-ADENOSYL-L-METHIONINE-DEPENDENT METHYLTRANSFERASE YKTD-RELATED"/>
    <property type="match status" value="1"/>
</dbReference>
<dbReference type="Pfam" id="PF04072">
    <property type="entry name" value="LCM"/>
    <property type="match status" value="1"/>
</dbReference>
<dbReference type="PANTHER" id="PTHR43619:SF2">
    <property type="entry name" value="S-ADENOSYL-L-METHIONINE-DEPENDENT METHYLTRANSFERASES SUPERFAMILY PROTEIN"/>
    <property type="match status" value="1"/>
</dbReference>
<dbReference type="SUPFAM" id="SSF53335">
    <property type="entry name" value="S-adenosyl-L-methionine-dependent methyltransferases"/>
    <property type="match status" value="1"/>
</dbReference>
<dbReference type="PATRIC" id="fig|1610491.3.peg.2516"/>
<keyword evidence="2" id="KW-0808">Transferase</keyword>
<comment type="caution">
    <text evidence="3">The sequence shown here is derived from an EMBL/GenBank/DDBJ whole genome shotgun (WGS) entry which is preliminary data.</text>
</comment>
<dbReference type="AlphaFoldDB" id="A0A0U1PXE9"/>
<accession>A0A0U1PXE9</accession>
<evidence type="ECO:0008006" key="5">
    <source>
        <dbReference type="Google" id="ProtNLM"/>
    </source>
</evidence>
<proteinExistence type="predicted"/>
<dbReference type="EMBL" id="LBNQ01000035">
    <property type="protein sequence ID" value="KKW67189.1"/>
    <property type="molecule type" value="Genomic_DNA"/>
</dbReference>
<evidence type="ECO:0000256" key="1">
    <source>
        <dbReference type="ARBA" id="ARBA00022603"/>
    </source>
</evidence>
<reference evidence="3 4" key="1">
    <citation type="submission" date="2015-05" db="EMBL/GenBank/DDBJ databases">
        <title>Draft genome sequence of Lampropedia sp. CT6, isolated from the microbial mat of a hot water spring, located at Manikaran, India.</title>
        <authorList>
            <person name="Tripathi C."/>
            <person name="Rani P."/>
            <person name="Mahato N.K."/>
            <person name="Lal R."/>
        </authorList>
    </citation>
    <scope>NUCLEOTIDE SEQUENCE [LARGE SCALE GENOMIC DNA]</scope>
    <source>
        <strain evidence="3 4">CT6</strain>
    </source>
</reference>